<sequence length="87" mass="10120">MTQPEICTYDQGVVRVAKALARLMTHLHEQRKDDHREDNHRKQALDILEWKGVLRQLEAQTETQESSDREASLGISVLRCDNYLLMS</sequence>
<reference evidence="1" key="1">
    <citation type="submission" date="2022-06" db="EMBL/GenBank/DDBJ databases">
        <title>Complete genome sequences of two strains of the flax pathogen Septoria linicola.</title>
        <authorList>
            <person name="Lapalu N."/>
            <person name="Simon A."/>
            <person name="Demenou B."/>
            <person name="Paumier D."/>
            <person name="Guillot M.-P."/>
            <person name="Gout L."/>
            <person name="Valade R."/>
        </authorList>
    </citation>
    <scope>NUCLEOTIDE SEQUENCE</scope>
    <source>
        <strain evidence="1">SE15195</strain>
    </source>
</reference>
<organism evidence="1 2">
    <name type="scientific">Septoria linicola</name>
    <dbReference type="NCBI Taxonomy" id="215465"/>
    <lineage>
        <taxon>Eukaryota</taxon>
        <taxon>Fungi</taxon>
        <taxon>Dikarya</taxon>
        <taxon>Ascomycota</taxon>
        <taxon>Pezizomycotina</taxon>
        <taxon>Dothideomycetes</taxon>
        <taxon>Dothideomycetidae</taxon>
        <taxon>Mycosphaerellales</taxon>
        <taxon>Mycosphaerellaceae</taxon>
        <taxon>Septoria</taxon>
    </lineage>
</organism>
<dbReference type="AlphaFoldDB" id="A0A9Q9B1Z2"/>
<keyword evidence="2" id="KW-1185">Reference proteome</keyword>
<protein>
    <submittedName>
        <fullName evidence="1">Uncharacterized protein</fullName>
    </submittedName>
</protein>
<evidence type="ECO:0000313" key="2">
    <source>
        <dbReference type="Proteomes" id="UP001056384"/>
    </source>
</evidence>
<dbReference type="EMBL" id="CP099429">
    <property type="protein sequence ID" value="USW59479.1"/>
    <property type="molecule type" value="Genomic_DNA"/>
</dbReference>
<name>A0A9Q9B1Z2_9PEZI</name>
<dbReference type="Proteomes" id="UP001056384">
    <property type="component" value="Chromosome 12"/>
</dbReference>
<evidence type="ECO:0000313" key="1">
    <source>
        <dbReference type="EMBL" id="USW59479.1"/>
    </source>
</evidence>
<proteinExistence type="predicted"/>
<accession>A0A9Q9B1Z2</accession>
<gene>
    <name evidence="1" type="ORF">Slin15195_G127980</name>
</gene>